<dbReference type="PROSITE" id="PS51542">
    <property type="entry name" value="FYRN"/>
    <property type="match status" value="1"/>
</dbReference>
<keyword evidence="2" id="KW-0808">Transferase</keyword>
<evidence type="ECO:0000259" key="13">
    <source>
        <dbReference type="PROSITE" id="PS50016"/>
    </source>
</evidence>
<feature type="domain" description="PHD-type" evidence="13">
    <location>
        <begin position="1308"/>
        <end position="1358"/>
    </location>
</feature>
<evidence type="ECO:0000313" key="15">
    <source>
        <dbReference type="EMBL" id="OAP06085.1"/>
    </source>
</evidence>
<evidence type="ECO:0000256" key="4">
    <source>
        <dbReference type="ARBA" id="ARBA00022771"/>
    </source>
</evidence>
<dbReference type="InterPro" id="IPR019787">
    <property type="entry name" value="Znf_PHD-finger"/>
</dbReference>
<dbReference type="Pfam" id="PF01429">
    <property type="entry name" value="MBD"/>
    <property type="match status" value="1"/>
</dbReference>
<sequence>MEPTDSTNEQLGDTKTAAVKEESRSFLGIDLNEIPTGATLGGGCTAGQDDDGEYEPVEVVRSIHDNPDPAPGAPAEVPEPDRDASCGACGRPESIELVVVCDACERGFHMSCVNDGVEAAPSADWMCSDCRTGGERSKLWPLGVKSKLILDMNASPPSDAEGYGAEETSDSRKHMLASSSCIGNSFDYAMMHSSFSSLGRGHASLEASGLMSRNTKMSMDALGSHNLGFGFPLNLNNSSLPMRFPSLDPSELFLQNLRHFISERHGVLEDGWRVEFRQPLNGYQLCAVYCAPNGKTFSSIQEVACYLGLAINGNYSCMDAEIRNENSLLQERLHTPKRRKTSRWPNNGFPEQKGSSVSAQLRRFPFNGQTMSPFAVKSGTHFQAGGSLSSGNNGCGCEEAKNGCPMQFEDFFVLSLGRIDIRQSYHNVNVIYPIGYKSCWHDKITGSLFTCEVSDGNSGPIFKVTRSPCSKSFIPAGSTVFSCPKIDEMVEQNSDKLSNRRDSTQERDDDASVEILLSEHCPPLGDDILSCLREKSFSKTVNSLRSEVDSSRVDFDKNLSYDQDHGVEIGDIVVEEDSLSDAWKKVSQKLVDACSIVLKQKGTLNFLCKHVDRETSEINWDTMNEKDNVILSLSKFCCSLAPCSVTCGEKDKSEFAAVVDALSRWLDQNRFGLDADFVQEMIEHMPGAESCTNYRTLKSRSSSSVPITVAEGALVVKPKGGENVKDEVFGEISRKAKKPKLNGGHGVRNLHPPPGRPMCLRLPPGLVGDFLQVSEVFWRFHEILGFEEAFSPENLEQELINPVFDGLFLDKPGKDDKRSEINFTDKDSTATKLFSLFDESRQPFPAKNTSASELKEKKAGDSSDFKISDSSRGSCVGALLTRAHISLLQVLICELQSKVAAFVDPNFDSGESRSRRGRKKDDSTLSAKRNKLHMLPVNEFTWPELARRYILSLLSMDGNLESAEIAARESGKVFRCLQGDGGLLCGSLTGVAGMEADSMLPPLKENDRWIYVFILTLYLQLLAEAIKKISGSLTSENDVLSVEDDDSDGLDATETNTCSGDIPEWAQVLEPVKKLPTNVGTRIRKCVYEALERNPPEWAKKILEHSISKEIYKGNASGPTKKAVLSLLADIRGGDLVQRSIKGTKKRTYISVSDVIMKKCRAVLRGVAAADEDKVLCTLLGRKLLNSSDNDDDGLLGSPAMVSRPLDFRTIDLRLAAGAYDGSTEAFLEDVLELWSSIRVMYADQPDCVDLVATLSEKFKSLYEAEVVPLVQKLKDYRKLECLSAEMKKEIKDIVVSVNKLPKAPWDEGVCKVCGVDKDDDSVLLCDTCDAEYHTYCLNPPLIRIPDGNWYCPSCVIAKRMAQEALESYKLVRRRKGRKYQGELTRASMELTAHLADVMEEKDYWEFSAEERILLLKLLCDELLSSSLVHQHLEQCAEAIIEMQQKLRSLSSEWKNAKMRQEFLTAKLAKVEPSILKEVGEPHNSSYFADQMGCDPQPQEGVGDGVTRDDETSSTAYLNKNQGKSPLETDTQPGESHVNFGESKISSPETISSPGRHELPIADTSPLVTDNLPEKDTSETLLKSVGRNHETHSPNSNAVELPTAHDASSQASQELQACQQDLSATSNEIQNLQQSIRSIESQLLKQSIRRDFLGTDASGRLYWGCCFPDENPRILVDGSISLQKPVQADLIGSKVPSPFLHTVDHGRLRLSPWTYYETETEISELVQWLHDDDLKERDLRESILWWKRLRYGDVQKEKKQAQNLSAPVFATGLETKAAMSMEKRYGPCIKLEMETLKKRGKKTKVAEREKLCRCECLESILPSMIHCLICHKTFASDDEFEDHTESKCIPYSLATEEGKDISDSSKAKESLKSDYLNVKSSAGKDVAEISNVSELDSGLIRYQEEESISPYHFEEICSKFVTKDCNRDLVKEIGLISSNGIPTFLPSSSTHLNDSVLISAKSNKPDGGDSGDQVIFAGPETNVEGLNSESNMSFDRSVTDSHGGPLDKPSGLGFGFSEQKNKKSSGSGLKSCCVVPQAALKRVTGKALPGFRFLKTNLLDMDVALPEEALRPSKSHPNRRRAWRVFVKSSQSIYELVQATIVVEDMIKTEYLKNEWWYWSSLSAAAKISTLSALSVRIFSLDAAIIYDKPITPSNPIDETKPIISLPDQKSQPVSDSQERSSRVRRSGKKRKEPEGS</sequence>
<dbReference type="PROSITE" id="PS01359">
    <property type="entry name" value="ZF_PHD_1"/>
    <property type="match status" value="2"/>
</dbReference>
<dbReference type="Pfam" id="PF15613">
    <property type="entry name" value="WSD"/>
    <property type="match status" value="1"/>
</dbReference>
<dbReference type="Gene3D" id="3.30.160.360">
    <property type="match status" value="1"/>
</dbReference>
<feature type="region of interest" description="Disordered" evidence="12">
    <location>
        <begin position="28"/>
        <end position="85"/>
    </location>
</feature>
<evidence type="ECO:0000256" key="8">
    <source>
        <dbReference type="ARBA" id="ARBA00023125"/>
    </source>
</evidence>
<keyword evidence="4 11" id="KW-0863">Zinc-finger</keyword>
<evidence type="ECO:0000256" key="11">
    <source>
        <dbReference type="PROSITE-ProRule" id="PRU00146"/>
    </source>
</evidence>
<evidence type="ECO:0000256" key="10">
    <source>
        <dbReference type="ARBA" id="ARBA00023242"/>
    </source>
</evidence>
<evidence type="ECO:0000256" key="5">
    <source>
        <dbReference type="ARBA" id="ARBA00022833"/>
    </source>
</evidence>
<dbReference type="Pfam" id="PF05964">
    <property type="entry name" value="FYRN"/>
    <property type="match status" value="1"/>
</dbReference>
<keyword evidence="10" id="KW-0539">Nucleus</keyword>
<evidence type="ECO:0000256" key="7">
    <source>
        <dbReference type="ARBA" id="ARBA00023117"/>
    </source>
</evidence>
<feature type="region of interest" description="Disordered" evidence="12">
    <location>
        <begin position="2157"/>
        <end position="2197"/>
    </location>
</feature>
<dbReference type="SUPFAM" id="SSF54171">
    <property type="entry name" value="DNA-binding domain"/>
    <property type="match status" value="1"/>
</dbReference>
<dbReference type="InterPro" id="IPR019786">
    <property type="entry name" value="Zinc_finger_PHD-type_CS"/>
</dbReference>
<dbReference type="InterPro" id="IPR011011">
    <property type="entry name" value="Znf_FYVE_PHD"/>
</dbReference>
<dbReference type="PROSITE" id="PS51543">
    <property type="entry name" value="FYRC"/>
    <property type="match status" value="1"/>
</dbReference>
<proteinExistence type="predicted"/>
<dbReference type="FunFam" id="3.30.160.360:FF:000013">
    <property type="entry name" value="Methyl-CpG-binding domain 9"/>
    <property type="match status" value="1"/>
</dbReference>
<dbReference type="InterPro" id="IPR036427">
    <property type="entry name" value="Bromodomain-like_sf"/>
</dbReference>
<reference evidence="16" key="1">
    <citation type="journal article" date="2016" name="Proc. Natl. Acad. Sci. U.S.A.">
        <title>Chromosome-level assembly of Arabidopsis thaliana Ler reveals the extent of translocation and inversion polymorphisms.</title>
        <authorList>
            <person name="Zapata L."/>
            <person name="Ding J."/>
            <person name="Willing E.M."/>
            <person name="Hartwig B."/>
            <person name="Bezdan D."/>
            <person name="Jiao W.B."/>
            <person name="Patel V."/>
            <person name="Velikkakam James G."/>
            <person name="Koornneef M."/>
            <person name="Ossowski S."/>
            <person name="Schneeberger K."/>
        </authorList>
    </citation>
    <scope>NUCLEOTIDE SEQUENCE [LARGE SCALE GENOMIC DNA]</scope>
    <source>
        <strain evidence="16">cv. Landsberg erecta</strain>
    </source>
</reference>
<dbReference type="ExpressionAtlas" id="A0A178VLB5">
    <property type="expression patterns" value="baseline and differential"/>
</dbReference>
<dbReference type="Proteomes" id="UP000078284">
    <property type="component" value="Chromosome 3"/>
</dbReference>
<dbReference type="PANTHER" id="PTHR47162:SF8">
    <property type="entry name" value="METHYL-CPG-BINDING DOMAIN-CONTAINING PROTEIN 9"/>
    <property type="match status" value="1"/>
</dbReference>
<dbReference type="GO" id="GO:0016740">
    <property type="term" value="F:transferase activity"/>
    <property type="evidence" value="ECO:0007669"/>
    <property type="project" value="UniProtKB-KW"/>
</dbReference>
<dbReference type="Pfam" id="PF05965">
    <property type="entry name" value="FYRC"/>
    <property type="match status" value="1"/>
</dbReference>
<gene>
    <name evidence="15" type="ordered locus">AXX17_At3g00560</name>
</gene>
<dbReference type="InterPro" id="IPR028942">
    <property type="entry name" value="WHIM1_dom"/>
</dbReference>
<dbReference type="InterPro" id="IPR001965">
    <property type="entry name" value="Znf_PHD"/>
</dbReference>
<keyword evidence="5" id="KW-0862">Zinc</keyword>
<evidence type="ECO:0000256" key="2">
    <source>
        <dbReference type="ARBA" id="ARBA00022679"/>
    </source>
</evidence>
<evidence type="ECO:0000313" key="16">
    <source>
        <dbReference type="Proteomes" id="UP000078284"/>
    </source>
</evidence>
<dbReference type="PROSITE" id="PS50982">
    <property type="entry name" value="MBD"/>
    <property type="match status" value="1"/>
</dbReference>
<dbReference type="PROSITE" id="PS50016">
    <property type="entry name" value="ZF_PHD_2"/>
    <property type="match status" value="2"/>
</dbReference>
<keyword evidence="9" id="KW-0804">Transcription</keyword>
<dbReference type="InterPro" id="IPR028941">
    <property type="entry name" value="WHIM2_dom"/>
</dbReference>
<keyword evidence="8" id="KW-0238">DNA-binding</keyword>
<feature type="compositionally biased region" description="Polar residues" evidence="12">
    <location>
        <begin position="1606"/>
        <end position="1616"/>
    </location>
</feature>
<feature type="domain" description="PHD-type" evidence="13">
    <location>
        <begin position="83"/>
        <end position="133"/>
    </location>
</feature>
<evidence type="ECO:0000256" key="3">
    <source>
        <dbReference type="ARBA" id="ARBA00022723"/>
    </source>
</evidence>
<dbReference type="GO" id="GO:0048731">
    <property type="term" value="P:system development"/>
    <property type="evidence" value="ECO:0007669"/>
    <property type="project" value="UniProtKB-ARBA"/>
</dbReference>
<dbReference type="PANTHER" id="PTHR47162">
    <property type="entry name" value="OS02G0192300 PROTEIN"/>
    <property type="match status" value="1"/>
</dbReference>
<feature type="compositionally biased region" description="Polar residues" evidence="12">
    <location>
        <begin position="1513"/>
        <end position="1534"/>
    </location>
</feature>
<feature type="region of interest" description="Disordered" evidence="12">
    <location>
        <begin position="1"/>
        <end position="20"/>
    </location>
</feature>
<comment type="caution">
    <text evidence="15">The sequence shown here is derived from an EMBL/GenBank/DDBJ whole genome shotgun (WGS) entry which is preliminary data.</text>
</comment>
<feature type="compositionally biased region" description="Polar residues" evidence="12">
    <location>
        <begin position="1544"/>
        <end position="1553"/>
    </location>
</feature>
<dbReference type="InterPro" id="IPR001739">
    <property type="entry name" value="Methyl_CpG_DNA-bd"/>
</dbReference>
<dbReference type="Pfam" id="PF15612">
    <property type="entry name" value="WHIM1"/>
    <property type="match status" value="1"/>
</dbReference>
<organism evidence="15 16">
    <name type="scientific">Arabidopsis thaliana</name>
    <name type="common">Mouse-ear cress</name>
    <dbReference type="NCBI Taxonomy" id="3702"/>
    <lineage>
        <taxon>Eukaryota</taxon>
        <taxon>Viridiplantae</taxon>
        <taxon>Streptophyta</taxon>
        <taxon>Embryophyta</taxon>
        <taxon>Tracheophyta</taxon>
        <taxon>Spermatophyta</taxon>
        <taxon>Magnoliopsida</taxon>
        <taxon>eudicotyledons</taxon>
        <taxon>Gunneridae</taxon>
        <taxon>Pentapetalae</taxon>
        <taxon>rosids</taxon>
        <taxon>malvids</taxon>
        <taxon>Brassicales</taxon>
        <taxon>Brassicaceae</taxon>
        <taxon>Camelineae</taxon>
        <taxon>Arabidopsis</taxon>
    </lineage>
</organism>
<dbReference type="GO" id="GO:0000785">
    <property type="term" value="C:chromatin"/>
    <property type="evidence" value="ECO:0007669"/>
    <property type="project" value="UniProtKB-ARBA"/>
</dbReference>
<dbReference type="InterPro" id="IPR013083">
    <property type="entry name" value="Znf_RING/FYVE/PHD"/>
</dbReference>
<dbReference type="GO" id="GO:0008270">
    <property type="term" value="F:zinc ion binding"/>
    <property type="evidence" value="ECO:0007669"/>
    <property type="project" value="UniProtKB-KW"/>
</dbReference>
<keyword evidence="3" id="KW-0479">Metal-binding</keyword>
<accession>A0A178VLB5</accession>
<dbReference type="SUPFAM" id="SSF57903">
    <property type="entry name" value="FYVE/PHD zinc finger"/>
    <property type="match status" value="2"/>
</dbReference>
<dbReference type="SMART" id="SM00249">
    <property type="entry name" value="PHD"/>
    <property type="match status" value="2"/>
</dbReference>
<dbReference type="InterPro" id="IPR003888">
    <property type="entry name" value="FYrich_N"/>
</dbReference>
<feature type="compositionally biased region" description="Polar residues" evidence="12">
    <location>
        <begin position="1"/>
        <end position="13"/>
    </location>
</feature>
<dbReference type="EMBL" id="LUHQ01000003">
    <property type="protein sequence ID" value="OAP06085.1"/>
    <property type="molecule type" value="Genomic_DNA"/>
</dbReference>
<evidence type="ECO:0000256" key="1">
    <source>
        <dbReference type="ARBA" id="ARBA00004123"/>
    </source>
</evidence>
<dbReference type="Gene3D" id="1.20.920.10">
    <property type="entry name" value="Bromodomain-like"/>
    <property type="match status" value="1"/>
</dbReference>
<keyword evidence="6" id="KW-0805">Transcription regulation</keyword>
<feature type="region of interest" description="Disordered" evidence="12">
    <location>
        <begin position="1586"/>
        <end position="1616"/>
    </location>
</feature>
<dbReference type="InterPro" id="IPR016177">
    <property type="entry name" value="DNA-bd_dom_sf"/>
</dbReference>
<dbReference type="Pfam" id="PF00628">
    <property type="entry name" value="PHD"/>
    <property type="match status" value="2"/>
</dbReference>
<dbReference type="GO" id="GO:0005634">
    <property type="term" value="C:nucleus"/>
    <property type="evidence" value="ECO:0007669"/>
    <property type="project" value="UniProtKB-SubCell"/>
</dbReference>
<dbReference type="Gene3D" id="3.30.40.10">
    <property type="entry name" value="Zinc/RING finger domain, C3HC4 (zinc finger)"/>
    <property type="match status" value="2"/>
</dbReference>
<dbReference type="GO" id="GO:0006355">
    <property type="term" value="P:regulation of DNA-templated transcription"/>
    <property type="evidence" value="ECO:0007669"/>
    <property type="project" value="UniProtKB-ARBA"/>
</dbReference>
<dbReference type="GO" id="GO:0003677">
    <property type="term" value="F:DNA binding"/>
    <property type="evidence" value="ECO:0007669"/>
    <property type="project" value="UniProtKB-KW"/>
</dbReference>
<evidence type="ECO:0000259" key="14">
    <source>
        <dbReference type="PROSITE" id="PS50982"/>
    </source>
</evidence>
<protein>
    <submittedName>
        <fullName evidence="15">MBD9</fullName>
    </submittedName>
</protein>
<evidence type="ECO:0000256" key="9">
    <source>
        <dbReference type="ARBA" id="ARBA00023163"/>
    </source>
</evidence>
<evidence type="ECO:0000256" key="12">
    <source>
        <dbReference type="SAM" id="MobiDB-lite"/>
    </source>
</evidence>
<name>A0A178VLB5_ARATH</name>
<dbReference type="GO" id="GO:0140993">
    <property type="term" value="F:histone modifying activity"/>
    <property type="evidence" value="ECO:0007669"/>
    <property type="project" value="UniProtKB-ARBA"/>
</dbReference>
<comment type="subcellular location">
    <subcellularLocation>
        <location evidence="1">Nucleus</location>
    </subcellularLocation>
</comment>
<evidence type="ECO:0000256" key="6">
    <source>
        <dbReference type="ARBA" id="ARBA00023015"/>
    </source>
</evidence>
<dbReference type="InterPro" id="IPR003889">
    <property type="entry name" value="FYrich_C"/>
</dbReference>
<feature type="region of interest" description="Disordered" evidence="12">
    <location>
        <begin position="1493"/>
        <end position="1574"/>
    </location>
</feature>
<feature type="domain" description="MBD" evidence="14">
    <location>
        <begin position="258"/>
        <end position="327"/>
    </location>
</feature>
<dbReference type="CDD" id="cd15519">
    <property type="entry name" value="PHD1_Lid2p_like"/>
    <property type="match status" value="1"/>
</dbReference>
<keyword evidence="7" id="KW-0103">Bromodomain</keyword>